<protein>
    <submittedName>
        <fullName evidence="1">Uncharacterized protein</fullName>
    </submittedName>
</protein>
<evidence type="ECO:0000313" key="2">
    <source>
        <dbReference type="Proteomes" id="UP000682782"/>
    </source>
</evidence>
<name>A0AC61N1H6_9FIRM</name>
<accession>A0AC61N1H6</accession>
<sequence>MNKMIRTGLLILLAVSMLLTTATAGEVIISEREKASRLADKAMEEKYGITLLTQEYFNRNTADEGNGRFVVQYWGIEDWGFVLGNYKVVVDNGKVTEITWSHDGEDTSGGMNADAWGNEQILEMLLMNQESGETSQFDEKIQEINRKHGITDFSELFEVPEDERIWDEIGYQNVREQAALSAEEMTRIAMEGIRVSFELTDEQATNLVDVNTLTEEDGEDGEEDEDTEYYMFHGAPCYMANIMLAENDQAKIPGQLRYKEKDGYYWVYINVVTGVVEEIFYIAGIGGNG</sequence>
<organism evidence="1 2">
    <name type="scientific">Aristaeella hokkaidonensis</name>
    <dbReference type="NCBI Taxonomy" id="3046382"/>
    <lineage>
        <taxon>Bacteria</taxon>
        <taxon>Bacillati</taxon>
        <taxon>Bacillota</taxon>
        <taxon>Clostridia</taxon>
        <taxon>Eubacteriales</taxon>
        <taxon>Aristaeellaceae</taxon>
        <taxon>Aristaeella</taxon>
    </lineage>
</organism>
<evidence type="ECO:0000313" key="1">
    <source>
        <dbReference type="EMBL" id="QUC67109.1"/>
    </source>
</evidence>
<gene>
    <name evidence="1" type="ORF">JYE49_14950</name>
</gene>
<reference evidence="1" key="1">
    <citation type="submission" date="2021-01" db="EMBL/GenBank/DDBJ databases">
        <title>Complete genome sequence of Clostridiales bacterium R-7.</title>
        <authorList>
            <person name="Mahoney-Kurpe S.C."/>
            <person name="Palevich N."/>
            <person name="Koike S."/>
            <person name="Moon C.D."/>
            <person name="Attwood G.T."/>
        </authorList>
    </citation>
    <scope>NUCLEOTIDE SEQUENCE</scope>
    <source>
        <strain evidence="1">R-7</strain>
    </source>
</reference>
<proteinExistence type="predicted"/>
<dbReference type="Proteomes" id="UP000682782">
    <property type="component" value="Chromosome"/>
</dbReference>
<dbReference type="EMBL" id="CP068393">
    <property type="protein sequence ID" value="QUC67109.1"/>
    <property type="molecule type" value="Genomic_DNA"/>
</dbReference>
<keyword evidence="2" id="KW-1185">Reference proteome</keyword>